<evidence type="ECO:0000259" key="2">
    <source>
        <dbReference type="Pfam" id="PF22776"/>
    </source>
</evidence>
<evidence type="ECO:0000313" key="3">
    <source>
        <dbReference type="EMBL" id="KAB1203083.1"/>
    </source>
</evidence>
<evidence type="ECO:0000313" key="5">
    <source>
        <dbReference type="Proteomes" id="UP000516437"/>
    </source>
</evidence>
<keyword evidence="5" id="KW-1185">Reference proteome</keyword>
<dbReference type="InterPro" id="IPR003855">
    <property type="entry name" value="K+_transporter"/>
</dbReference>
<feature type="region of interest" description="Disordered" evidence="1">
    <location>
        <begin position="1"/>
        <end position="23"/>
    </location>
</feature>
<protein>
    <submittedName>
        <fullName evidence="4">Potassium transporter 5</fullName>
    </submittedName>
</protein>
<dbReference type="GO" id="GO:0015079">
    <property type="term" value="F:potassium ion transmembrane transporter activity"/>
    <property type="evidence" value="ECO:0007669"/>
    <property type="project" value="InterPro"/>
</dbReference>
<reference evidence="4" key="3">
    <citation type="submission" date="2019-09" db="EMBL/GenBank/DDBJ databases">
        <authorList>
            <person name="Gao Z."/>
        </authorList>
    </citation>
    <scope>NUCLEOTIDE SEQUENCE</scope>
    <source>
        <tissue evidence="4">Leaves</tissue>
    </source>
</reference>
<dbReference type="InterPro" id="IPR053952">
    <property type="entry name" value="K_trans_C"/>
</dbReference>
<gene>
    <name evidence="4" type="ORF">CJ030_MR8G005523</name>
    <name evidence="3" type="ORF">CJ030_MR8G005529</name>
</gene>
<dbReference type="PANTHER" id="PTHR30540:SF87">
    <property type="entry name" value="POTASSIUM TRANSPORTER"/>
    <property type="match status" value="1"/>
</dbReference>
<dbReference type="EMBL" id="RXIC02000026">
    <property type="protein sequence ID" value="KAB1203083.1"/>
    <property type="molecule type" value="Genomic_DNA"/>
</dbReference>
<dbReference type="Proteomes" id="UP000516437">
    <property type="component" value="Chromosome 8"/>
</dbReference>
<dbReference type="AlphaFoldDB" id="A0A6A1URT7"/>
<feature type="domain" description="K+ potassium transporter C-terminal" evidence="2">
    <location>
        <begin position="15"/>
        <end position="97"/>
    </location>
</feature>
<dbReference type="GO" id="GO:0016020">
    <property type="term" value="C:membrane"/>
    <property type="evidence" value="ECO:0007669"/>
    <property type="project" value="InterPro"/>
</dbReference>
<comment type="caution">
    <text evidence="4">The sequence shown here is derived from an EMBL/GenBank/DDBJ whole genome shotgun (WGS) entry which is preliminary data.</text>
</comment>
<dbReference type="OrthoDB" id="504708at2759"/>
<evidence type="ECO:0000256" key="1">
    <source>
        <dbReference type="SAM" id="MobiDB-lite"/>
    </source>
</evidence>
<organism evidence="4 5">
    <name type="scientific">Morella rubra</name>
    <name type="common">Chinese bayberry</name>
    <dbReference type="NCBI Taxonomy" id="262757"/>
    <lineage>
        <taxon>Eukaryota</taxon>
        <taxon>Viridiplantae</taxon>
        <taxon>Streptophyta</taxon>
        <taxon>Embryophyta</taxon>
        <taxon>Tracheophyta</taxon>
        <taxon>Spermatophyta</taxon>
        <taxon>Magnoliopsida</taxon>
        <taxon>eudicotyledons</taxon>
        <taxon>Gunneridae</taxon>
        <taxon>Pentapetalae</taxon>
        <taxon>rosids</taxon>
        <taxon>fabids</taxon>
        <taxon>Fagales</taxon>
        <taxon>Myricaceae</taxon>
        <taxon>Morella</taxon>
    </lineage>
</organism>
<reference evidence="4 5" key="2">
    <citation type="journal article" date="2019" name="Plant Biotechnol. J.">
        <title>The red bayberry genome and genetic basis of sex determination.</title>
        <authorList>
            <person name="Jia H.M."/>
            <person name="Jia H.J."/>
            <person name="Cai Q.L."/>
            <person name="Wang Y."/>
            <person name="Zhao H.B."/>
            <person name="Yang W.F."/>
            <person name="Wang G.Y."/>
            <person name="Li Y.H."/>
            <person name="Zhan D.L."/>
            <person name="Shen Y.T."/>
            <person name="Niu Q.F."/>
            <person name="Chang L."/>
            <person name="Qiu J."/>
            <person name="Zhao L."/>
            <person name="Xie H.B."/>
            <person name="Fu W.Y."/>
            <person name="Jin J."/>
            <person name="Li X.W."/>
            <person name="Jiao Y."/>
            <person name="Zhou C.C."/>
            <person name="Tu T."/>
            <person name="Chai C.Y."/>
            <person name="Gao J.L."/>
            <person name="Fan L.J."/>
            <person name="van de Weg E."/>
            <person name="Wang J.Y."/>
            <person name="Gao Z.S."/>
        </authorList>
    </citation>
    <scope>NUCLEOTIDE SEQUENCE [LARGE SCALE GENOMIC DNA]</scope>
    <source>
        <tissue evidence="4">Leaves</tissue>
    </source>
</reference>
<dbReference type="EMBL" id="RXIC02000026">
    <property type="protein sequence ID" value="KAB1203089.1"/>
    <property type="molecule type" value="Genomic_DNA"/>
</dbReference>
<dbReference type="Pfam" id="PF22776">
    <property type="entry name" value="K_trans_C"/>
    <property type="match status" value="1"/>
</dbReference>
<sequence>MSVSEENNTEEVKEVEEFREHEAAEREIEAVDKAADAGIVHLIGESEVVAGKGASIGKRVVIDYAYNFLKRNLRQSTNKVFDIPRERMLKVGMIYEL</sequence>
<dbReference type="PANTHER" id="PTHR30540">
    <property type="entry name" value="OSMOTIC STRESS POTASSIUM TRANSPORTER"/>
    <property type="match status" value="1"/>
</dbReference>
<name>A0A6A1URT7_9ROSI</name>
<proteinExistence type="predicted"/>
<evidence type="ECO:0000313" key="4">
    <source>
        <dbReference type="EMBL" id="KAB1203089.1"/>
    </source>
</evidence>
<feature type="compositionally biased region" description="Basic and acidic residues" evidence="1">
    <location>
        <begin position="10"/>
        <end position="23"/>
    </location>
</feature>
<accession>A0A6A1URT7</accession>
<reference evidence="4" key="1">
    <citation type="submission" date="2018-07" db="EMBL/GenBank/DDBJ databases">
        <authorList>
            <person name="Gao Z.-S."/>
            <person name="Jia H.-M."/>
            <person name="Jia H.-J."/>
            <person name="Cai Q.-L."/>
            <person name="Wang Y."/>
            <person name="Zhao H.-B."/>
        </authorList>
    </citation>
    <scope>NUCLEOTIDE SEQUENCE</scope>
    <source>
        <tissue evidence="4">Leaves</tissue>
    </source>
</reference>